<dbReference type="PANTHER" id="PTHR37326">
    <property type="entry name" value="BLL3975 PROTEIN"/>
    <property type="match status" value="1"/>
</dbReference>
<dbReference type="GO" id="GO:0046872">
    <property type="term" value="F:metal ion binding"/>
    <property type="evidence" value="ECO:0007669"/>
    <property type="project" value="UniProtKB-KW"/>
</dbReference>
<dbReference type="SUPFAM" id="SSF53187">
    <property type="entry name" value="Zn-dependent exopeptidases"/>
    <property type="match status" value="1"/>
</dbReference>
<keyword evidence="3" id="KW-0378">Hydrolase</keyword>
<comment type="cofactor">
    <cofactor evidence="1">
        <name>Zn(2+)</name>
        <dbReference type="ChEBI" id="CHEBI:29105"/>
    </cofactor>
</comment>
<keyword evidence="2" id="KW-0479">Metal-binding</keyword>
<evidence type="ECO:0000259" key="5">
    <source>
        <dbReference type="Pfam" id="PF24827"/>
    </source>
</evidence>
<gene>
    <name evidence="6" type="ORF">METZ01_LOCUS15113</name>
</gene>
<dbReference type="PIRSF" id="PIRSF039012">
    <property type="entry name" value="ASP"/>
    <property type="match status" value="1"/>
</dbReference>
<dbReference type="InterPro" id="IPR043795">
    <property type="entry name" value="N-alpha-Ac-DABA-like"/>
</dbReference>
<dbReference type="GO" id="GO:0016811">
    <property type="term" value="F:hydrolase activity, acting on carbon-nitrogen (but not peptide) bonds, in linear amides"/>
    <property type="evidence" value="ECO:0007669"/>
    <property type="project" value="InterPro"/>
</dbReference>
<dbReference type="AlphaFoldDB" id="A0A381P7L6"/>
<evidence type="ECO:0000256" key="4">
    <source>
        <dbReference type="ARBA" id="ARBA00022833"/>
    </source>
</evidence>
<evidence type="ECO:0000256" key="1">
    <source>
        <dbReference type="ARBA" id="ARBA00001947"/>
    </source>
</evidence>
<proteinExistence type="predicted"/>
<dbReference type="InterPro" id="IPR055438">
    <property type="entry name" value="AstE_AspA_cat"/>
</dbReference>
<evidence type="ECO:0000313" key="6">
    <source>
        <dbReference type="EMBL" id="SUZ62259.1"/>
    </source>
</evidence>
<keyword evidence="4" id="KW-0862">Zinc</keyword>
<accession>A0A381P7L6</accession>
<dbReference type="CDD" id="cd06252">
    <property type="entry name" value="M14_ASTE_ASPA-like"/>
    <property type="match status" value="1"/>
</dbReference>
<evidence type="ECO:0000256" key="2">
    <source>
        <dbReference type="ARBA" id="ARBA00022723"/>
    </source>
</evidence>
<dbReference type="Pfam" id="PF24827">
    <property type="entry name" value="AstE_AspA_cat"/>
    <property type="match status" value="1"/>
</dbReference>
<reference evidence="6" key="1">
    <citation type="submission" date="2018-05" db="EMBL/GenBank/DDBJ databases">
        <authorList>
            <person name="Lanie J.A."/>
            <person name="Ng W.-L."/>
            <person name="Kazmierczak K.M."/>
            <person name="Andrzejewski T.M."/>
            <person name="Davidsen T.M."/>
            <person name="Wayne K.J."/>
            <person name="Tettelin H."/>
            <person name="Glass J.I."/>
            <person name="Rusch D."/>
            <person name="Podicherti R."/>
            <person name="Tsui H.-C.T."/>
            <person name="Winkler M.E."/>
        </authorList>
    </citation>
    <scope>NUCLEOTIDE SEQUENCE</scope>
</reference>
<protein>
    <recommendedName>
        <fullName evidence="5">Succinylglutamate desuccinylase/Aspartoacylase catalytic domain-containing protein</fullName>
    </recommendedName>
</protein>
<dbReference type="EMBL" id="UINC01000857">
    <property type="protein sequence ID" value="SUZ62259.1"/>
    <property type="molecule type" value="Genomic_DNA"/>
</dbReference>
<feature type="domain" description="Succinylglutamate desuccinylase/Aspartoacylase catalytic" evidence="5">
    <location>
        <begin position="47"/>
        <end position="234"/>
    </location>
</feature>
<organism evidence="6">
    <name type="scientific">marine metagenome</name>
    <dbReference type="NCBI Taxonomy" id="408172"/>
    <lineage>
        <taxon>unclassified sequences</taxon>
        <taxon>metagenomes</taxon>
        <taxon>ecological metagenomes</taxon>
    </lineage>
</organism>
<dbReference type="InterPro" id="IPR014336">
    <property type="entry name" value="DoeB"/>
</dbReference>
<dbReference type="NCBIfam" id="TIGR02994">
    <property type="entry name" value="ectoine_eutE"/>
    <property type="match status" value="1"/>
</dbReference>
<dbReference type="GO" id="GO:0016788">
    <property type="term" value="F:hydrolase activity, acting on ester bonds"/>
    <property type="evidence" value="ECO:0007669"/>
    <property type="project" value="InterPro"/>
</dbReference>
<evidence type="ECO:0000256" key="3">
    <source>
        <dbReference type="ARBA" id="ARBA00022801"/>
    </source>
</evidence>
<dbReference type="PANTHER" id="PTHR37326:SF1">
    <property type="entry name" value="BLL3975 PROTEIN"/>
    <property type="match status" value="1"/>
</dbReference>
<dbReference type="Gene3D" id="3.40.630.10">
    <property type="entry name" value="Zn peptidases"/>
    <property type="match status" value="1"/>
</dbReference>
<sequence>MRDNPIKSTINFAKNGIQHGYLKVPYSSNKSAWGAIMIPITQFKNGKGPTALLTGANHGDEYEGPIALFNLTSRDNIDDIQGRVIIIPAMNYPAFFSGDRVSPIDHVNLNRAFPGKPDGTVTEIIADYFSRTLVPMADYVLDIHSGGKTLDCLPFAASHVLNDKKQERACELAAKAFEAPYLLKMLELDAGGMYDTQVESMGKIFVTTELGGGGTASPETIKIAKRGIDNFLIYAKILAGETKSSVLPTVSLSMPDENSFICCEHRGLVEPFIELGDVVKVGDLLAKVHNIDRTATTPENYYAKRDGMVIIKHHPSIINIGDNLVVIAKIE</sequence>
<name>A0A381P7L6_9ZZZZ</name>
<dbReference type="InterPro" id="IPR053138">
    <property type="entry name" value="N-alpha-Ac-DABA_deacetylase"/>
</dbReference>